<dbReference type="EMBL" id="FOHU01000003">
    <property type="protein sequence ID" value="SES96947.1"/>
    <property type="molecule type" value="Genomic_DNA"/>
</dbReference>
<dbReference type="STRING" id="426128.SAMN05660297_01048"/>
<protein>
    <submittedName>
        <fullName evidence="8">Phosphoenolpyruvate-dependent sugar phosphotransferase system, EIIA 1</fullName>
    </submittedName>
</protein>
<evidence type="ECO:0000256" key="4">
    <source>
        <dbReference type="ARBA" id="ARBA00022679"/>
    </source>
</evidence>
<proteinExistence type="predicted"/>
<keyword evidence="9" id="KW-1185">Reference proteome</keyword>
<keyword evidence="3" id="KW-0762">Sugar transport</keyword>
<evidence type="ECO:0000313" key="8">
    <source>
        <dbReference type="EMBL" id="SES96947.1"/>
    </source>
</evidence>
<evidence type="ECO:0000256" key="2">
    <source>
        <dbReference type="ARBA" id="ARBA00022448"/>
    </source>
</evidence>
<sequence length="106" mass="11862">MLGLFKKNKDNLLMIKYPIKGEMIDITDVPDPVFCEKIVGDGVAFQPLEGRVVSPVEGEVLQIMDTKHAIGLKSTITPMVITNMEEIKSIEKSNGQQEEWSMKVVK</sequence>
<keyword evidence="4 8" id="KW-0808">Transferase</keyword>
<dbReference type="RefSeq" id="WP_090440359.1">
    <property type="nucleotide sequence ID" value="NZ_FOHU01000003.1"/>
</dbReference>
<feature type="domain" description="PTS EIIA type-1" evidence="7">
    <location>
        <begin position="31"/>
        <end position="106"/>
    </location>
</feature>
<dbReference type="OrthoDB" id="92465at2"/>
<dbReference type="AlphaFoldDB" id="A0A1I0AS14"/>
<dbReference type="GO" id="GO:0009401">
    <property type="term" value="P:phosphoenolpyruvate-dependent sugar phosphotransferase system"/>
    <property type="evidence" value="ECO:0007669"/>
    <property type="project" value="UniProtKB-KW"/>
</dbReference>
<dbReference type="Pfam" id="PF00358">
    <property type="entry name" value="PTS_EIIA_1"/>
    <property type="match status" value="1"/>
</dbReference>
<keyword evidence="8" id="KW-0670">Pyruvate</keyword>
<evidence type="ECO:0000313" key="9">
    <source>
        <dbReference type="Proteomes" id="UP000199568"/>
    </source>
</evidence>
<keyword evidence="5" id="KW-0598">Phosphotransferase system</keyword>
<dbReference type="PANTHER" id="PTHR45008">
    <property type="entry name" value="PTS SYSTEM GLUCOSE-SPECIFIC EIIA COMPONENT"/>
    <property type="match status" value="1"/>
</dbReference>
<dbReference type="PANTHER" id="PTHR45008:SF1">
    <property type="entry name" value="PTS SYSTEM GLUCOSE-SPECIFIC EIIA COMPONENT"/>
    <property type="match status" value="1"/>
</dbReference>
<comment type="subcellular location">
    <subcellularLocation>
        <location evidence="1">Cytoplasm</location>
    </subcellularLocation>
</comment>
<dbReference type="Proteomes" id="UP000199568">
    <property type="component" value="Unassembled WGS sequence"/>
</dbReference>
<dbReference type="GO" id="GO:0016301">
    <property type="term" value="F:kinase activity"/>
    <property type="evidence" value="ECO:0007669"/>
    <property type="project" value="UniProtKB-KW"/>
</dbReference>
<dbReference type="InterPro" id="IPR001127">
    <property type="entry name" value="PTS_EIIA_1_perm"/>
</dbReference>
<dbReference type="PROSITE" id="PS51093">
    <property type="entry name" value="PTS_EIIA_TYPE_1"/>
    <property type="match status" value="1"/>
</dbReference>
<evidence type="ECO:0000256" key="1">
    <source>
        <dbReference type="ARBA" id="ARBA00004496"/>
    </source>
</evidence>
<dbReference type="Gene3D" id="2.70.70.10">
    <property type="entry name" value="Glucose Permease (Domain IIA)"/>
    <property type="match status" value="1"/>
</dbReference>
<evidence type="ECO:0000256" key="6">
    <source>
        <dbReference type="ARBA" id="ARBA00022777"/>
    </source>
</evidence>
<keyword evidence="6" id="KW-0418">Kinase</keyword>
<dbReference type="InterPro" id="IPR050890">
    <property type="entry name" value="PTS_EIIA_component"/>
</dbReference>
<dbReference type="GO" id="GO:0005737">
    <property type="term" value="C:cytoplasm"/>
    <property type="evidence" value="ECO:0007669"/>
    <property type="project" value="UniProtKB-SubCell"/>
</dbReference>
<accession>A0A1I0AS14</accession>
<gene>
    <name evidence="8" type="ORF">SAMN05660297_01048</name>
</gene>
<reference evidence="8 9" key="1">
    <citation type="submission" date="2016-10" db="EMBL/GenBank/DDBJ databases">
        <authorList>
            <person name="de Groot N.N."/>
        </authorList>
    </citation>
    <scope>NUCLEOTIDE SEQUENCE [LARGE SCALE GENOMIC DNA]</scope>
    <source>
        <strain evidence="8 9">DSM 18979</strain>
    </source>
</reference>
<name>A0A1I0AS14_9FIRM</name>
<evidence type="ECO:0000259" key="7">
    <source>
        <dbReference type="PROSITE" id="PS51093"/>
    </source>
</evidence>
<evidence type="ECO:0000256" key="3">
    <source>
        <dbReference type="ARBA" id="ARBA00022597"/>
    </source>
</evidence>
<keyword evidence="2" id="KW-0813">Transport</keyword>
<evidence type="ECO:0000256" key="5">
    <source>
        <dbReference type="ARBA" id="ARBA00022683"/>
    </source>
</evidence>
<organism evidence="8 9">
    <name type="scientific">Natronincola peptidivorans</name>
    <dbReference type="NCBI Taxonomy" id="426128"/>
    <lineage>
        <taxon>Bacteria</taxon>
        <taxon>Bacillati</taxon>
        <taxon>Bacillota</taxon>
        <taxon>Clostridia</taxon>
        <taxon>Peptostreptococcales</taxon>
        <taxon>Natronincolaceae</taxon>
        <taxon>Natronincola</taxon>
    </lineage>
</organism>
<dbReference type="SUPFAM" id="SSF51261">
    <property type="entry name" value="Duplicated hybrid motif"/>
    <property type="match status" value="1"/>
</dbReference>
<dbReference type="InterPro" id="IPR011055">
    <property type="entry name" value="Dup_hybrid_motif"/>
</dbReference>